<feature type="compositionally biased region" description="Pro residues" evidence="5">
    <location>
        <begin position="91"/>
        <end position="101"/>
    </location>
</feature>
<feature type="compositionally biased region" description="Polar residues" evidence="5">
    <location>
        <begin position="148"/>
        <end position="161"/>
    </location>
</feature>
<dbReference type="PANTHER" id="PTHR48104">
    <property type="entry name" value="METACASPASE-4"/>
    <property type="match status" value="1"/>
</dbReference>
<evidence type="ECO:0000256" key="2">
    <source>
        <dbReference type="ARBA" id="ARBA00022703"/>
    </source>
</evidence>
<evidence type="ECO:0000313" key="8">
    <source>
        <dbReference type="Proteomes" id="UP001221413"/>
    </source>
</evidence>
<dbReference type="InterPro" id="IPR005303">
    <property type="entry name" value="MOCOS_middle"/>
</dbReference>
<dbReference type="GO" id="GO:0030151">
    <property type="term" value="F:molybdenum ion binding"/>
    <property type="evidence" value="ECO:0007669"/>
    <property type="project" value="InterPro"/>
</dbReference>
<evidence type="ECO:0000256" key="4">
    <source>
        <dbReference type="ARBA" id="ARBA00023145"/>
    </source>
</evidence>
<dbReference type="GO" id="GO:0006508">
    <property type="term" value="P:proteolysis"/>
    <property type="evidence" value="ECO:0007669"/>
    <property type="project" value="InterPro"/>
</dbReference>
<evidence type="ECO:0000256" key="1">
    <source>
        <dbReference type="ARBA" id="ARBA00009005"/>
    </source>
</evidence>
<dbReference type="GO" id="GO:0030170">
    <property type="term" value="F:pyridoxal phosphate binding"/>
    <property type="evidence" value="ECO:0007669"/>
    <property type="project" value="InterPro"/>
</dbReference>
<feature type="domain" description="MOSC" evidence="6">
    <location>
        <begin position="693"/>
        <end position="864"/>
    </location>
</feature>
<organism evidence="7 8">
    <name type="scientific">Drechslerella dactyloides</name>
    <name type="common">Nematode-trapping fungus</name>
    <name type="synonym">Arthrobotrys dactyloides</name>
    <dbReference type="NCBI Taxonomy" id="74499"/>
    <lineage>
        <taxon>Eukaryota</taxon>
        <taxon>Fungi</taxon>
        <taxon>Dikarya</taxon>
        <taxon>Ascomycota</taxon>
        <taxon>Pezizomycotina</taxon>
        <taxon>Orbiliomycetes</taxon>
        <taxon>Orbiliales</taxon>
        <taxon>Orbiliaceae</taxon>
        <taxon>Drechslerella</taxon>
    </lineage>
</organism>
<evidence type="ECO:0000259" key="6">
    <source>
        <dbReference type="PROSITE" id="PS51340"/>
    </source>
</evidence>
<evidence type="ECO:0000256" key="3">
    <source>
        <dbReference type="ARBA" id="ARBA00022807"/>
    </source>
</evidence>
<dbReference type="Proteomes" id="UP001221413">
    <property type="component" value="Unassembled WGS sequence"/>
</dbReference>
<reference evidence="7" key="1">
    <citation type="submission" date="2023-01" db="EMBL/GenBank/DDBJ databases">
        <title>The chitinases involved in constricting ring structure development in the nematode-trapping fungus Drechslerella dactyloides.</title>
        <authorList>
            <person name="Wang R."/>
            <person name="Zhang L."/>
            <person name="Tang P."/>
            <person name="Li S."/>
            <person name="Liang L."/>
        </authorList>
    </citation>
    <scope>NUCLEOTIDE SEQUENCE</scope>
    <source>
        <strain evidence="7">YMF1.00031</strain>
    </source>
</reference>
<proteinExistence type="inferred from homology"/>
<dbReference type="SUPFAM" id="SSF52129">
    <property type="entry name" value="Caspase-like"/>
    <property type="match status" value="1"/>
</dbReference>
<protein>
    <submittedName>
        <fullName evidence="7">Metacaspase-1A</fullName>
    </submittedName>
</protein>
<keyword evidence="2" id="KW-0053">Apoptosis</keyword>
<comment type="caution">
    <text evidence="7">The sequence shown here is derived from an EMBL/GenBank/DDBJ whole genome shotgun (WGS) entry which is preliminary data.</text>
</comment>
<keyword evidence="3" id="KW-0645">Protease</keyword>
<feature type="compositionally biased region" description="Pro residues" evidence="5">
    <location>
        <begin position="55"/>
        <end position="82"/>
    </location>
</feature>
<accession>A0AAD6NLH7</accession>
<sequence length="888" mass="95859">MSYGYQANGPSDSYATSQFYGGGGAPPPVPPRPNSGYMNGQPPYPNQQPYGQAPSPYPPYQQPPPQGYGPPGGYPSPQPYGSPQPSAYGQPPYPSQSPMPPTGYGMPSPQPPYQSSSQWGAAPAPVHSTMPPPHSPAPGQVLYPQPGQLPSYSTNQWTKSHTGPRPPPNTMQTYRPAGQAQGMQYQHSTCQGKRKALLIGINYFNTKRQLNGCINDVMNVRNFLIQSYKYRAEDMVILTDDQSNPLSVPKRDNILRAMKWLVADAQPNDSLFFHFSGHGGQVKDLDGDEADGYDETIYPVDYATKGHIVDDLMHDIMVKPLKPGVRLTAIFDSCHSGTALDLPFIYSTAGTLKEQNLLKEAGMGLLGAVVQPRSLTIGGVMQGTYEFINKATSGRGAEERAKKLKFSPADVIQWSGSKDSQTSADDQGGGVMSRAFIKCLSRNPGQSYKQMLNSLRDELGGKYSQKPQLSCSHPLDTDLLSPGRRIQLFIYPIKSLRGCSVTSATLTAQGLAYDRKYMLVRVNTAPDDGDSSAVHSYESLLIGRVDALCLFTTALEPNHAAPEYFRVTYNHPDGATTSTTAPVEEGTDVPLSVDVPVAADYSGLQQLDIDLHGSGCVGYDMGLEYEAFFTRWLGFPTKLVYVGDSTREVLGNVAPGKAHVTQESAAAVAAGARSSYATSGITAVSGLVGGIWSWATGSASSSPSAGGKTDEEEEYRIHFSDCAPLLVTSEVSLGELNNGKKAVPLDITKARPNVVVTPSHDGEMAAFEEDFWSELVIRDGSADTDGEGTRVLLTANCGRCKSLNVDYGTGKQVPVADQMLKRLADMKRRVDAGHGYAPIFGRYGFVEHGSVGRSVSVGDTVDVSRRNDERTVFFWPSPPPKEKNKMPN</sequence>
<keyword evidence="8" id="KW-1185">Reference proteome</keyword>
<gene>
    <name evidence="7" type="ORF">Dda_3824</name>
</gene>
<feature type="compositionally biased region" description="Low complexity" evidence="5">
    <location>
        <begin position="34"/>
        <end position="54"/>
    </location>
</feature>
<evidence type="ECO:0000256" key="5">
    <source>
        <dbReference type="SAM" id="MobiDB-lite"/>
    </source>
</evidence>
<keyword evidence="4" id="KW-0865">Zymogen</keyword>
<dbReference type="AlphaFoldDB" id="A0AAD6NLH7"/>
<dbReference type="Pfam" id="PF03473">
    <property type="entry name" value="MOSC"/>
    <property type="match status" value="1"/>
</dbReference>
<dbReference type="GO" id="GO:0005737">
    <property type="term" value="C:cytoplasm"/>
    <property type="evidence" value="ECO:0007669"/>
    <property type="project" value="TreeGrafter"/>
</dbReference>
<dbReference type="GO" id="GO:0004197">
    <property type="term" value="F:cysteine-type endopeptidase activity"/>
    <property type="evidence" value="ECO:0007669"/>
    <property type="project" value="InterPro"/>
</dbReference>
<comment type="similarity">
    <text evidence="1">Belongs to the peptidase C14B family.</text>
</comment>
<dbReference type="Gene3D" id="3.40.50.12660">
    <property type="match status" value="2"/>
</dbReference>
<name>A0AAD6NLH7_DREDA</name>
<dbReference type="Pfam" id="PF00656">
    <property type="entry name" value="Peptidase_C14"/>
    <property type="match status" value="1"/>
</dbReference>
<dbReference type="Pfam" id="PF03476">
    <property type="entry name" value="MOSC_N"/>
    <property type="match status" value="1"/>
</dbReference>
<evidence type="ECO:0000313" key="7">
    <source>
        <dbReference type="EMBL" id="KAJ6261158.1"/>
    </source>
</evidence>
<keyword evidence="3" id="KW-0378">Hydrolase</keyword>
<dbReference type="SUPFAM" id="SSF141673">
    <property type="entry name" value="MOSC N-terminal domain-like"/>
    <property type="match status" value="1"/>
</dbReference>
<dbReference type="InterPro" id="IPR011600">
    <property type="entry name" value="Pept_C14_caspase"/>
</dbReference>
<dbReference type="InterPro" id="IPR050452">
    <property type="entry name" value="Metacaspase"/>
</dbReference>
<dbReference type="PANTHER" id="PTHR48104:SF30">
    <property type="entry name" value="METACASPASE-1"/>
    <property type="match status" value="1"/>
</dbReference>
<dbReference type="InterPro" id="IPR005302">
    <property type="entry name" value="MoCF_Sase_C"/>
</dbReference>
<feature type="compositionally biased region" description="Polar residues" evidence="5">
    <location>
        <begin position="8"/>
        <end position="19"/>
    </location>
</feature>
<dbReference type="EMBL" id="JAQGDS010000004">
    <property type="protein sequence ID" value="KAJ6261158.1"/>
    <property type="molecule type" value="Genomic_DNA"/>
</dbReference>
<feature type="region of interest" description="Disordered" evidence="5">
    <location>
        <begin position="1"/>
        <end position="187"/>
    </location>
</feature>
<dbReference type="PROSITE" id="PS51340">
    <property type="entry name" value="MOSC"/>
    <property type="match status" value="1"/>
</dbReference>
<dbReference type="InterPro" id="IPR029030">
    <property type="entry name" value="Caspase-like_dom_sf"/>
</dbReference>
<keyword evidence="3" id="KW-0788">Thiol protease</keyword>
<dbReference type="GO" id="GO:0006915">
    <property type="term" value="P:apoptotic process"/>
    <property type="evidence" value="ECO:0007669"/>
    <property type="project" value="UniProtKB-KW"/>
</dbReference>